<keyword evidence="4" id="KW-0449">Lipoprotein</keyword>
<dbReference type="PIRSF" id="PIRSF020555">
    <property type="entry name" value="UCP020555"/>
    <property type="match status" value="1"/>
</dbReference>
<feature type="region of interest" description="Disordered" evidence="2">
    <location>
        <begin position="109"/>
        <end position="128"/>
    </location>
</feature>
<dbReference type="Pfam" id="PF16068">
    <property type="entry name" value="DUF4810"/>
    <property type="match status" value="1"/>
</dbReference>
<evidence type="ECO:0000313" key="4">
    <source>
        <dbReference type="EMBL" id="CZE48597.1"/>
    </source>
</evidence>
<dbReference type="EMBL" id="FIZP01000009">
    <property type="protein sequence ID" value="CZE48597.1"/>
    <property type="molecule type" value="Genomic_DNA"/>
</dbReference>
<sequence>MKTSIFILLGALFFAGCASAPKQIYHWDASYASSVYEYLNEEGDVNEQIANLENLTQKAYQKGAKVPPGLYAHLGLLYSNLGERAKAVANFDKEIALFPESRKYMEFLKHQGAKKQTSKSLKGAKNGK</sequence>
<dbReference type="InterPro" id="IPR014508">
    <property type="entry name" value="UCP020555_TPR-like"/>
</dbReference>
<keyword evidence="3" id="KW-0732">Signal</keyword>
<dbReference type="PROSITE" id="PS51257">
    <property type="entry name" value="PROKAR_LIPOPROTEIN"/>
    <property type="match status" value="1"/>
</dbReference>
<keyword evidence="5" id="KW-1185">Reference proteome</keyword>
<reference evidence="4 5" key="1">
    <citation type="submission" date="2016-02" db="EMBL/GenBank/DDBJ databases">
        <authorList>
            <consortium name="Pathogen Informatics"/>
        </authorList>
    </citation>
    <scope>NUCLEOTIDE SEQUENCE [LARGE SCALE GENOMIC DNA]</scope>
    <source>
        <strain evidence="4 5">RC20</strain>
    </source>
</reference>
<protein>
    <submittedName>
        <fullName evidence="4">Lipoprotein</fullName>
    </submittedName>
</protein>
<dbReference type="RefSeq" id="WP_075540408.1">
    <property type="nucleotide sequence ID" value="NZ_CP053844.1"/>
</dbReference>
<accession>A0A128EJ05</accession>
<dbReference type="InterPro" id="IPR011990">
    <property type="entry name" value="TPR-like_helical_dom_sf"/>
</dbReference>
<dbReference type="InterPro" id="IPR019734">
    <property type="entry name" value="TPR_rpt"/>
</dbReference>
<evidence type="ECO:0000256" key="1">
    <source>
        <dbReference type="PROSITE-ProRule" id="PRU00339"/>
    </source>
</evidence>
<gene>
    <name evidence="4" type="ORF">ERS672216_01495</name>
</gene>
<organism evidence="4 5">
    <name type="scientific">Campylobacter geochelonis</name>
    <dbReference type="NCBI Taxonomy" id="1780362"/>
    <lineage>
        <taxon>Bacteria</taxon>
        <taxon>Pseudomonadati</taxon>
        <taxon>Campylobacterota</taxon>
        <taxon>Epsilonproteobacteria</taxon>
        <taxon>Campylobacterales</taxon>
        <taxon>Campylobacteraceae</taxon>
        <taxon>Campylobacter</taxon>
    </lineage>
</organism>
<evidence type="ECO:0000256" key="3">
    <source>
        <dbReference type="SAM" id="SignalP"/>
    </source>
</evidence>
<dbReference type="AlphaFoldDB" id="A0A128EJ05"/>
<evidence type="ECO:0000256" key="2">
    <source>
        <dbReference type="SAM" id="MobiDB-lite"/>
    </source>
</evidence>
<feature type="repeat" description="TPR" evidence="1">
    <location>
        <begin position="68"/>
        <end position="101"/>
    </location>
</feature>
<evidence type="ECO:0000313" key="5">
    <source>
        <dbReference type="Proteomes" id="UP000069632"/>
    </source>
</evidence>
<dbReference type="Proteomes" id="UP000069632">
    <property type="component" value="Unassembled WGS sequence"/>
</dbReference>
<feature type="signal peptide" evidence="3">
    <location>
        <begin position="1"/>
        <end position="20"/>
    </location>
</feature>
<feature type="chain" id="PRO_5007281550" evidence="3">
    <location>
        <begin position="21"/>
        <end position="128"/>
    </location>
</feature>
<name>A0A128EJ05_9BACT</name>
<keyword evidence="1" id="KW-0802">TPR repeat</keyword>
<dbReference type="PROSITE" id="PS50005">
    <property type="entry name" value="TPR"/>
    <property type="match status" value="1"/>
</dbReference>
<proteinExistence type="predicted"/>
<dbReference type="Gene3D" id="1.25.40.10">
    <property type="entry name" value="Tetratricopeptide repeat domain"/>
    <property type="match status" value="1"/>
</dbReference>
<dbReference type="OrthoDB" id="5354893at2"/>